<dbReference type="GO" id="GO:0004553">
    <property type="term" value="F:hydrolase activity, hydrolyzing O-glycosyl compounds"/>
    <property type="evidence" value="ECO:0007669"/>
    <property type="project" value="InterPro"/>
</dbReference>
<evidence type="ECO:0000256" key="4">
    <source>
        <dbReference type="RuleBase" id="RU004335"/>
    </source>
</evidence>
<accession>A0A5J6X2I7</accession>
<evidence type="ECO:0000256" key="5">
    <source>
        <dbReference type="RuleBase" id="RU004336"/>
    </source>
</evidence>
<dbReference type="SMR" id="A0A5J6X2I7"/>
<protein>
    <submittedName>
        <fullName evidence="7">Beta-1,3-glucanase</fullName>
    </submittedName>
</protein>
<dbReference type="SUPFAM" id="SSF51445">
    <property type="entry name" value="(Trans)glycosidases"/>
    <property type="match status" value="1"/>
</dbReference>
<dbReference type="EMBL" id="MN417335">
    <property type="protein sequence ID" value="QFI56874.1"/>
    <property type="molecule type" value="mRNA"/>
</dbReference>
<dbReference type="PANTHER" id="PTHR32227">
    <property type="entry name" value="GLUCAN ENDO-1,3-BETA-GLUCOSIDASE BG1-RELATED-RELATED"/>
    <property type="match status" value="1"/>
</dbReference>
<dbReference type="InterPro" id="IPR017853">
    <property type="entry name" value="GH"/>
</dbReference>
<dbReference type="FunFam" id="3.20.20.80:FF:000010">
    <property type="entry name" value="glucan endo-1,3-beta-glucosidase, basic"/>
    <property type="match status" value="1"/>
</dbReference>
<dbReference type="Pfam" id="PF00332">
    <property type="entry name" value="Glyco_hydro_17"/>
    <property type="match status" value="1"/>
</dbReference>
<dbReference type="InterPro" id="IPR044965">
    <property type="entry name" value="Glyco_hydro_17_plant"/>
</dbReference>
<evidence type="ECO:0000256" key="2">
    <source>
        <dbReference type="ARBA" id="ARBA00022801"/>
    </source>
</evidence>
<feature type="signal peptide" evidence="6">
    <location>
        <begin position="1"/>
        <end position="27"/>
    </location>
</feature>
<evidence type="ECO:0000313" key="7">
    <source>
        <dbReference type="EMBL" id="QFI56874.1"/>
    </source>
</evidence>
<keyword evidence="3 5" id="KW-0326">Glycosidase</keyword>
<proteinExistence type="evidence at transcript level"/>
<sequence>MAASKEQTKIILIGLIAIFCCSVFTDGDKIGVNYGMDGDNLPSPDEVVTLMNSNNIGKMRIFKANKDALKAFANSGIDVIVGVGNDELEAISSSQDSANGWVNDNIVPFYPATNIKYIAVGNEVLPSSQYVSYLFPAMTNIQTAVQNANLQNNIKVSTTHLMGVTNGFPPSQGVFVDNVKDTMNSILKFLSDNGAPYMANVYPYFSYTGSGGSITLDYALFKSTSTVVQDEDRSYTNLFDAMVDTVISAMENLGYPNVPIVITESGWPSAGADAATVENAQSYNNNLIQHILSNAGTPKRSGTSIETYIFALFNEDKKTGDATEQHFGLFNPDQSPVYSVNFSP</sequence>
<dbReference type="InterPro" id="IPR000490">
    <property type="entry name" value="Glyco_hydro_17"/>
</dbReference>
<reference evidence="7" key="1">
    <citation type="submission" date="2019-09" db="EMBL/GenBank/DDBJ databases">
        <authorList>
            <person name="Liu Y."/>
        </authorList>
    </citation>
    <scope>NUCLEOTIDE SEQUENCE</scope>
</reference>
<dbReference type="GO" id="GO:0005975">
    <property type="term" value="P:carbohydrate metabolic process"/>
    <property type="evidence" value="ECO:0007669"/>
    <property type="project" value="InterPro"/>
</dbReference>
<keyword evidence="2 5" id="KW-0378">Hydrolase</keyword>
<evidence type="ECO:0000256" key="3">
    <source>
        <dbReference type="ARBA" id="ARBA00023295"/>
    </source>
</evidence>
<feature type="chain" id="PRO_5023808571" evidence="6">
    <location>
        <begin position="28"/>
        <end position="344"/>
    </location>
</feature>
<dbReference type="Gene3D" id="3.20.20.80">
    <property type="entry name" value="Glycosidases"/>
    <property type="match status" value="1"/>
</dbReference>
<evidence type="ECO:0000256" key="6">
    <source>
        <dbReference type="SAM" id="SignalP"/>
    </source>
</evidence>
<dbReference type="PROSITE" id="PS00587">
    <property type="entry name" value="GLYCOSYL_HYDROL_F17"/>
    <property type="match status" value="1"/>
</dbReference>
<comment type="similarity">
    <text evidence="1 4">Belongs to the glycosyl hydrolase 17 family.</text>
</comment>
<evidence type="ECO:0000256" key="1">
    <source>
        <dbReference type="ARBA" id="ARBA00008773"/>
    </source>
</evidence>
<keyword evidence="6" id="KW-0732">Signal</keyword>
<organism evidence="7">
    <name type="scientific">Picea asperata</name>
    <dbReference type="NCBI Taxonomy" id="162306"/>
    <lineage>
        <taxon>Eukaryota</taxon>
        <taxon>Viridiplantae</taxon>
        <taxon>Streptophyta</taxon>
        <taxon>Embryophyta</taxon>
        <taxon>Tracheophyta</taxon>
        <taxon>Spermatophyta</taxon>
        <taxon>Pinopsida</taxon>
        <taxon>Pinidae</taxon>
        <taxon>Conifers I</taxon>
        <taxon>Pinales</taxon>
        <taxon>Pinaceae</taxon>
        <taxon>Picea</taxon>
    </lineage>
</organism>
<dbReference type="AlphaFoldDB" id="A0A5J6X2I7"/>
<name>A0A5J6X2I7_9CONI</name>